<protein>
    <submittedName>
        <fullName evidence="3">Uncharacterized protein</fullName>
    </submittedName>
</protein>
<reference evidence="3" key="1">
    <citation type="submission" date="2022-06" db="EMBL/GenBank/DDBJ databases">
        <title>Diverse halophilic archaea isolated from saline environments.</title>
        <authorList>
            <person name="Cui H.-L."/>
        </authorList>
    </citation>
    <scope>NUCLEOTIDE SEQUENCE</scope>
    <source>
        <strain evidence="3">WLHS1</strain>
    </source>
</reference>
<keyword evidence="2" id="KW-0472">Membrane</keyword>
<keyword evidence="4" id="KW-1185">Reference proteome</keyword>
<dbReference type="RefSeq" id="WP_254158866.1">
    <property type="nucleotide sequence ID" value="NZ_CP100355.1"/>
</dbReference>
<keyword evidence="2" id="KW-1133">Transmembrane helix</keyword>
<dbReference type="Proteomes" id="UP001056855">
    <property type="component" value="Chromosome"/>
</dbReference>
<feature type="region of interest" description="Disordered" evidence="1">
    <location>
        <begin position="113"/>
        <end position="144"/>
    </location>
</feature>
<dbReference type="AlphaFoldDB" id="A0A9E7SVQ5"/>
<evidence type="ECO:0000256" key="1">
    <source>
        <dbReference type="SAM" id="MobiDB-lite"/>
    </source>
</evidence>
<evidence type="ECO:0000256" key="2">
    <source>
        <dbReference type="SAM" id="Phobius"/>
    </source>
</evidence>
<keyword evidence="2" id="KW-0812">Transmembrane</keyword>
<evidence type="ECO:0000313" key="4">
    <source>
        <dbReference type="Proteomes" id="UP001056855"/>
    </source>
</evidence>
<accession>A0A9E7SVQ5</accession>
<proteinExistence type="predicted"/>
<dbReference type="EMBL" id="CP100355">
    <property type="protein sequence ID" value="UTF54267.1"/>
    <property type="molecule type" value="Genomic_DNA"/>
</dbReference>
<organism evidence="3 4">
    <name type="scientific">Natronosalvus rutilus</name>
    <dbReference type="NCBI Taxonomy" id="2953753"/>
    <lineage>
        <taxon>Archaea</taxon>
        <taxon>Methanobacteriati</taxon>
        <taxon>Methanobacteriota</taxon>
        <taxon>Stenosarchaea group</taxon>
        <taxon>Halobacteria</taxon>
        <taxon>Halobacteriales</taxon>
        <taxon>Natrialbaceae</taxon>
        <taxon>Natronosalvus</taxon>
    </lineage>
</organism>
<feature type="transmembrane region" description="Helical" evidence="2">
    <location>
        <begin position="288"/>
        <end position="310"/>
    </location>
</feature>
<dbReference type="GeneID" id="73288977"/>
<dbReference type="KEGG" id="sawl:NGM29_02985"/>
<sequence>MQLRAGIVYAVLFMVVAAGAYAVIATAESPQVTIDEADADYQLEQGDEITIENRTYNVSELDGAAGTGTLEYVNDSVPTDVAWSGASAANGDAWDDGDTVQFEEEGTEYSVYIYAPPGEGDGNESADGGDGNESADGGDGNESEAQPETFLLIESVDSEEYTFLERPDGVYVIVEEDGQEVVRHVTEVDDIETREYAVGDEVTFYNSEMEEQVDGEVTALATDEVTVEYTGEEVSEVSLTHNEDVMIQQTPYGVHFPSEDVVYLTEDVESFQAQHQAVDEHNERIHGFWWVIGLSVIAIVLLAGLAFMPLRG</sequence>
<evidence type="ECO:0000313" key="3">
    <source>
        <dbReference type="EMBL" id="UTF54267.1"/>
    </source>
</evidence>
<name>A0A9E7SVQ5_9EURY</name>
<gene>
    <name evidence="3" type="ORF">NGM29_02985</name>
</gene>